<reference evidence="1" key="1">
    <citation type="submission" date="2020-07" db="EMBL/GenBank/DDBJ databases">
        <title>Ethylene signaling mediates host invasion by parasitic plants.</title>
        <authorList>
            <person name="Yoshida S."/>
        </authorList>
    </citation>
    <scope>NUCLEOTIDE SEQUENCE</scope>
    <source>
        <strain evidence="1">Okayama</strain>
    </source>
</reference>
<sequence>MDPGTQGSGLELEVEPPAIVGHRLHLQLVVRCRPWSVLEPWSMSGETVEKNGNCRVKRRRKPDTGHSLWNCRLHCSRAASLLLPIHGRRFPVYGGYLAD</sequence>
<comment type="caution">
    <text evidence="1">The sequence shown here is derived from an EMBL/GenBank/DDBJ whole genome shotgun (WGS) entry which is preliminary data.</text>
</comment>
<dbReference type="Proteomes" id="UP000653305">
    <property type="component" value="Unassembled WGS sequence"/>
</dbReference>
<proteinExistence type="predicted"/>
<keyword evidence="2" id="KW-1185">Reference proteome</keyword>
<evidence type="ECO:0000313" key="2">
    <source>
        <dbReference type="Proteomes" id="UP000653305"/>
    </source>
</evidence>
<evidence type="ECO:0000313" key="1">
    <source>
        <dbReference type="EMBL" id="GFP90403.1"/>
    </source>
</evidence>
<protein>
    <submittedName>
        <fullName evidence="1">Uncharacterized protein</fullName>
    </submittedName>
</protein>
<gene>
    <name evidence="1" type="ORF">PHJA_001184200</name>
</gene>
<accession>A0A830C2K9</accession>
<dbReference type="AlphaFoldDB" id="A0A830C2K9"/>
<name>A0A830C2K9_9LAMI</name>
<organism evidence="1 2">
    <name type="scientific">Phtheirospermum japonicum</name>
    <dbReference type="NCBI Taxonomy" id="374723"/>
    <lineage>
        <taxon>Eukaryota</taxon>
        <taxon>Viridiplantae</taxon>
        <taxon>Streptophyta</taxon>
        <taxon>Embryophyta</taxon>
        <taxon>Tracheophyta</taxon>
        <taxon>Spermatophyta</taxon>
        <taxon>Magnoliopsida</taxon>
        <taxon>eudicotyledons</taxon>
        <taxon>Gunneridae</taxon>
        <taxon>Pentapetalae</taxon>
        <taxon>asterids</taxon>
        <taxon>lamiids</taxon>
        <taxon>Lamiales</taxon>
        <taxon>Orobanchaceae</taxon>
        <taxon>Orobanchaceae incertae sedis</taxon>
        <taxon>Phtheirospermum</taxon>
    </lineage>
</organism>
<dbReference type="EMBL" id="BMAC01000216">
    <property type="protein sequence ID" value="GFP90403.1"/>
    <property type="molecule type" value="Genomic_DNA"/>
</dbReference>